<feature type="domain" description="Response regulatory" evidence="8">
    <location>
        <begin position="2"/>
        <end position="116"/>
    </location>
</feature>
<dbReference type="InterPro" id="IPR036388">
    <property type="entry name" value="WH-like_DNA-bd_sf"/>
</dbReference>
<dbReference type="AlphaFoldDB" id="A0A0A1FDH4"/>
<evidence type="ECO:0000256" key="6">
    <source>
        <dbReference type="PROSITE-ProRule" id="PRU00169"/>
    </source>
</evidence>
<dbReference type="Proteomes" id="UP000030302">
    <property type="component" value="Chromosome"/>
</dbReference>
<protein>
    <submittedName>
        <fullName evidence="10">Tricarboxylate transport transcriptional regulator TctD</fullName>
    </submittedName>
</protein>
<keyword evidence="2" id="KW-0902">Two-component regulatory system</keyword>
<dbReference type="Gene3D" id="6.10.250.690">
    <property type="match status" value="1"/>
</dbReference>
<name>A0A0A1FDH4_9BURK</name>
<keyword evidence="4 7" id="KW-0238">DNA-binding</keyword>
<dbReference type="SMART" id="SM00448">
    <property type="entry name" value="REC"/>
    <property type="match status" value="1"/>
</dbReference>
<dbReference type="PANTHER" id="PTHR48111">
    <property type="entry name" value="REGULATOR OF RPOS"/>
    <property type="match status" value="1"/>
</dbReference>
<organism evidence="10 11">
    <name type="scientific">Collimonas arenae</name>
    <dbReference type="NCBI Taxonomy" id="279058"/>
    <lineage>
        <taxon>Bacteria</taxon>
        <taxon>Pseudomonadati</taxon>
        <taxon>Pseudomonadota</taxon>
        <taxon>Betaproteobacteria</taxon>
        <taxon>Burkholderiales</taxon>
        <taxon>Oxalobacteraceae</taxon>
        <taxon>Collimonas</taxon>
    </lineage>
</organism>
<accession>A0A0A1FDH4</accession>
<dbReference type="InterPro" id="IPR001789">
    <property type="entry name" value="Sig_transdc_resp-reg_receiver"/>
</dbReference>
<dbReference type="FunFam" id="3.40.50.2300:FF:000002">
    <property type="entry name" value="DNA-binding response regulator PhoP"/>
    <property type="match status" value="1"/>
</dbReference>
<evidence type="ECO:0000313" key="11">
    <source>
        <dbReference type="Proteomes" id="UP000030302"/>
    </source>
</evidence>
<dbReference type="HOGENOM" id="CLU_000445_30_1_4"/>
<feature type="DNA-binding region" description="OmpR/PhoB-type" evidence="7">
    <location>
        <begin position="124"/>
        <end position="220"/>
    </location>
</feature>
<dbReference type="PROSITE" id="PS50110">
    <property type="entry name" value="RESPONSE_REGULATORY"/>
    <property type="match status" value="1"/>
</dbReference>
<dbReference type="KEGG" id="care:LT85_3610"/>
<evidence type="ECO:0000256" key="7">
    <source>
        <dbReference type="PROSITE-ProRule" id="PRU01091"/>
    </source>
</evidence>
<dbReference type="GO" id="GO:0000156">
    <property type="term" value="F:phosphorelay response regulator activity"/>
    <property type="evidence" value="ECO:0007669"/>
    <property type="project" value="TreeGrafter"/>
</dbReference>
<dbReference type="Pfam" id="PF00486">
    <property type="entry name" value="Trans_reg_C"/>
    <property type="match status" value="1"/>
</dbReference>
<dbReference type="SMART" id="SM00862">
    <property type="entry name" value="Trans_reg_C"/>
    <property type="match status" value="1"/>
</dbReference>
<dbReference type="CDD" id="cd00383">
    <property type="entry name" value="trans_reg_C"/>
    <property type="match status" value="1"/>
</dbReference>
<keyword evidence="11" id="KW-1185">Reference proteome</keyword>
<dbReference type="RefSeq" id="WP_038496689.1">
    <property type="nucleotide sequence ID" value="NZ_CP009962.1"/>
</dbReference>
<keyword evidence="5" id="KW-0804">Transcription</keyword>
<dbReference type="Gene3D" id="3.40.50.2300">
    <property type="match status" value="1"/>
</dbReference>
<feature type="domain" description="OmpR/PhoB-type" evidence="9">
    <location>
        <begin position="124"/>
        <end position="220"/>
    </location>
</feature>
<evidence type="ECO:0000256" key="3">
    <source>
        <dbReference type="ARBA" id="ARBA00023015"/>
    </source>
</evidence>
<dbReference type="PANTHER" id="PTHR48111:SF67">
    <property type="entry name" value="TRANSCRIPTIONAL REGULATORY PROTEIN TCTD"/>
    <property type="match status" value="1"/>
</dbReference>
<dbReference type="STRING" id="279058.LT85_3610"/>
<evidence type="ECO:0000256" key="1">
    <source>
        <dbReference type="ARBA" id="ARBA00022553"/>
    </source>
</evidence>
<dbReference type="OrthoDB" id="9802426at2"/>
<evidence type="ECO:0000256" key="4">
    <source>
        <dbReference type="ARBA" id="ARBA00023125"/>
    </source>
</evidence>
<proteinExistence type="predicted"/>
<dbReference type="SUPFAM" id="SSF52172">
    <property type="entry name" value="CheY-like"/>
    <property type="match status" value="1"/>
</dbReference>
<dbReference type="PROSITE" id="PS51755">
    <property type="entry name" value="OMPR_PHOB"/>
    <property type="match status" value="1"/>
</dbReference>
<dbReference type="CDD" id="cd17624">
    <property type="entry name" value="REC_OmpR_PmrA-like"/>
    <property type="match status" value="1"/>
</dbReference>
<dbReference type="InterPro" id="IPR039420">
    <property type="entry name" value="WalR-like"/>
</dbReference>
<evidence type="ECO:0000256" key="5">
    <source>
        <dbReference type="ARBA" id="ARBA00023163"/>
    </source>
</evidence>
<evidence type="ECO:0000313" key="10">
    <source>
        <dbReference type="EMBL" id="AIY42768.1"/>
    </source>
</evidence>
<evidence type="ECO:0000259" key="8">
    <source>
        <dbReference type="PROSITE" id="PS50110"/>
    </source>
</evidence>
<dbReference type="GO" id="GO:0000976">
    <property type="term" value="F:transcription cis-regulatory region binding"/>
    <property type="evidence" value="ECO:0007669"/>
    <property type="project" value="TreeGrafter"/>
</dbReference>
<dbReference type="GO" id="GO:0006355">
    <property type="term" value="P:regulation of DNA-templated transcription"/>
    <property type="evidence" value="ECO:0007669"/>
    <property type="project" value="InterPro"/>
</dbReference>
<dbReference type="EMBL" id="CP009962">
    <property type="protein sequence ID" value="AIY42768.1"/>
    <property type="molecule type" value="Genomic_DNA"/>
</dbReference>
<dbReference type="GO" id="GO:0005829">
    <property type="term" value="C:cytosol"/>
    <property type="evidence" value="ECO:0007669"/>
    <property type="project" value="TreeGrafter"/>
</dbReference>
<keyword evidence="3" id="KW-0805">Transcription regulation</keyword>
<dbReference type="Gene3D" id="1.10.10.10">
    <property type="entry name" value="Winged helix-like DNA-binding domain superfamily/Winged helix DNA-binding domain"/>
    <property type="match status" value="1"/>
</dbReference>
<keyword evidence="1 6" id="KW-0597">Phosphoprotein</keyword>
<dbReference type="InterPro" id="IPR011006">
    <property type="entry name" value="CheY-like_superfamily"/>
</dbReference>
<evidence type="ECO:0000259" key="9">
    <source>
        <dbReference type="PROSITE" id="PS51755"/>
    </source>
</evidence>
<dbReference type="Pfam" id="PF00072">
    <property type="entry name" value="Response_reg"/>
    <property type="match status" value="1"/>
</dbReference>
<reference evidence="11" key="1">
    <citation type="journal article" date="2014" name="Soil Biol. Biochem.">
        <title>Structure and function of bacterial communities in ageing soils: Insights from the Mendocino ecological staircase.</title>
        <authorList>
            <person name="Uroz S."/>
            <person name="Tech J.J."/>
            <person name="Sawaya N.A."/>
            <person name="Frey-Klett P."/>
            <person name="Leveau J.H.J."/>
        </authorList>
    </citation>
    <scope>NUCLEOTIDE SEQUENCE [LARGE SCALE GENOMIC DNA]</scope>
    <source>
        <strain evidence="11">Cal35</strain>
    </source>
</reference>
<evidence type="ECO:0000256" key="2">
    <source>
        <dbReference type="ARBA" id="ARBA00023012"/>
    </source>
</evidence>
<dbReference type="GO" id="GO:0032993">
    <property type="term" value="C:protein-DNA complex"/>
    <property type="evidence" value="ECO:0007669"/>
    <property type="project" value="TreeGrafter"/>
</dbReference>
<dbReference type="InterPro" id="IPR001867">
    <property type="entry name" value="OmpR/PhoB-type_DNA-bd"/>
</dbReference>
<gene>
    <name evidence="10" type="primary">tctD</name>
    <name evidence="10" type="ORF">LT85_3610</name>
</gene>
<sequence>MRILLVEDNRPLSEWLALILHRNKYTVDCVYNGADADHLLLTQQYELVILDLSLPKLQGGEVLKRLRARHNNVPVLILTANNSVEGRIGGLDSGADDYMAKPFDVHELEARIRALLRRANQQKNPILQCGTLNYDSNSLIFSIDGAPLTLTRREHAVLETLIMKMGKTVSKQALAESLYAMDEEVSQDAIEVYIHRIRKKLEPGDAAIITLRGLGYLLQHQHVV</sequence>
<feature type="modified residue" description="4-aspartylphosphate" evidence="6">
    <location>
        <position position="51"/>
    </location>
</feature>